<keyword evidence="3" id="KW-1185">Reference proteome</keyword>
<reference evidence="2" key="1">
    <citation type="submission" date="2021-02" db="EMBL/GenBank/DDBJ databases">
        <title>Natronoglycomyces albus gen. nov., sp. nov, a haloalkaliphilic actinobacterium from a soda solonchak soil.</title>
        <authorList>
            <person name="Sorokin D.Y."/>
            <person name="Khijniak T.V."/>
            <person name="Zakharycheva A.P."/>
            <person name="Boueva O.V."/>
            <person name="Ariskina E.V."/>
            <person name="Hahnke R.L."/>
            <person name="Bunk B."/>
            <person name="Sproer C."/>
            <person name="Schumann P."/>
            <person name="Evtushenko L.I."/>
            <person name="Kublanov I.V."/>
        </authorList>
    </citation>
    <scope>NUCLEOTIDE SEQUENCE</scope>
    <source>
        <strain evidence="2">DSM 106290</strain>
        <plasmid evidence="2">p2</plasmid>
    </source>
</reference>
<proteinExistence type="predicted"/>
<feature type="compositionally biased region" description="Basic and acidic residues" evidence="1">
    <location>
        <begin position="416"/>
        <end position="429"/>
    </location>
</feature>
<name>A0A895XPP2_9ACTN</name>
<feature type="region of interest" description="Disordered" evidence="1">
    <location>
        <begin position="388"/>
        <end position="464"/>
    </location>
</feature>
<geneLocation type="plasmid" evidence="2 3">
    <name>p2</name>
</geneLocation>
<organism evidence="2 3">
    <name type="scientific">Natronoglycomyces albus</name>
    <dbReference type="NCBI Taxonomy" id="2811108"/>
    <lineage>
        <taxon>Bacteria</taxon>
        <taxon>Bacillati</taxon>
        <taxon>Actinomycetota</taxon>
        <taxon>Actinomycetes</taxon>
        <taxon>Glycomycetales</taxon>
        <taxon>Glycomycetaceae</taxon>
        <taxon>Natronoglycomyces</taxon>
    </lineage>
</organism>
<accession>A0A895XPP2</accession>
<protein>
    <submittedName>
        <fullName evidence="2">Uncharacterized protein</fullName>
    </submittedName>
</protein>
<sequence>MWTPSEPREVDGCLGLGGEPRRSGARRRRLERRAVAQERARRSWGQLTETGRRICQAEAQRPTGWVVPQVAQERLERLREPGSGARVLTDPREILAAFDTHEEPARWYRSRWWRTRAVVFALAQLVDWDQDVVQATGARVAEVATRIMQEWAAAGQDVQGRGSAADLAQLVVSTRSAYDAIQWLEEAGLLVCLLRGVSAAGLQADQGRAGIYAITASASTRRDEDQGQAVESDSDMNALNRVFSSITGISRPPSFRGPYREQICELDGGFRSERAQGSVFEADSEIDEVAPTARQRRKDGLWDRRVPRSDSARRAAVRNLRRLARWDVSTARLGFLLQMWWDAGWSASALMHAIDHQPNGVRYAITVTSARDQIAVIGHRLAQWVDQETGLPVTPPRPSLPAGYRAGQHQRVAQRAQERAEVRTQKQTEESEAGLSRPVRSAEAEAAVAELRRKLSASRGQQRR</sequence>
<feature type="region of interest" description="Disordered" evidence="1">
    <location>
        <begin position="1"/>
        <end position="30"/>
    </location>
</feature>
<gene>
    <name evidence="2" type="ORF">JQS30_16800</name>
</gene>
<dbReference type="EMBL" id="CP070497">
    <property type="protein sequence ID" value="QSB07137.1"/>
    <property type="molecule type" value="Genomic_DNA"/>
</dbReference>
<dbReference type="AlphaFoldDB" id="A0A895XPP2"/>
<dbReference type="RefSeq" id="WP_213173132.1">
    <property type="nucleotide sequence ID" value="NZ_CP070497.1"/>
</dbReference>
<evidence type="ECO:0000256" key="1">
    <source>
        <dbReference type="SAM" id="MobiDB-lite"/>
    </source>
</evidence>
<evidence type="ECO:0000313" key="3">
    <source>
        <dbReference type="Proteomes" id="UP000662939"/>
    </source>
</evidence>
<dbReference type="KEGG" id="nav:JQS30_16800"/>
<dbReference type="Proteomes" id="UP000662939">
    <property type="component" value="Plasmid p2"/>
</dbReference>
<keyword evidence="2" id="KW-0614">Plasmid</keyword>
<evidence type="ECO:0000313" key="2">
    <source>
        <dbReference type="EMBL" id="QSB07137.1"/>
    </source>
</evidence>
<feature type="compositionally biased region" description="Basic and acidic residues" evidence="1">
    <location>
        <begin position="1"/>
        <end position="11"/>
    </location>
</feature>